<dbReference type="PANTHER" id="PTHR42678">
    <property type="entry name" value="AMIDASE"/>
    <property type="match status" value="1"/>
</dbReference>
<dbReference type="InterPro" id="IPR036928">
    <property type="entry name" value="AS_sf"/>
</dbReference>
<gene>
    <name evidence="2" type="ORF">EGI31_21270</name>
</gene>
<dbReference type="SUPFAM" id="SSF75304">
    <property type="entry name" value="Amidase signature (AS) enzymes"/>
    <property type="match status" value="1"/>
</dbReference>
<evidence type="ECO:0000313" key="2">
    <source>
        <dbReference type="EMBL" id="MCP9765473.1"/>
    </source>
</evidence>
<dbReference type="PANTHER" id="PTHR42678:SF34">
    <property type="entry name" value="OS04G0183300 PROTEIN"/>
    <property type="match status" value="1"/>
</dbReference>
<sequence>MKKLFLLAFTILSIKHSSFTQEKKSFPIIANKDHQNARMRYKVVSSNVLDKQKLTAAFVDEISKLGKDKYERLAPMILEKSIPEIQEFISDKKFTYRDLTLFYLYRIHKYELNPELSLNAVISLNPDVLKEAAAKDKGKKKGLLYGMPILLKDNIGYDNLPTTAGAEVLKDNRTKDAFIVKRLKSEGTIILGKANLSEWAYYFCNGCPLGYSAVGGQTMNAYGRMIHESGGSSSGSGASIAANLAVAAVGSETSGSILSPSSLNSLVGLKPTVGLLSRSGIVPISSTLDTPGPMTKNVTDNAILLEAMLGYDAKDSRYPKGSSPKDFVKELKNYDLKGKRFGAFKNLMQQANYAKMVNILKENGATVVELENTNPKMDGFRSILSLDMKKDLPEYLNAYASSNISVKSVKDVMEYNLKDEFLRAPYGQELFEGIYKDTLSDANFEKLKKTVHENAVSYFDGHFKENKLDFVLSINNTHAGVAAAAFYPCLTLPMGYLEQDQPQGLTLIAPSWSEKSLLQAAYAIEKLSKARKIPENYK</sequence>
<dbReference type="Pfam" id="PF01425">
    <property type="entry name" value="Amidase"/>
    <property type="match status" value="1"/>
</dbReference>
<comment type="caution">
    <text evidence="2">The sequence shown here is derived from an EMBL/GenBank/DDBJ whole genome shotgun (WGS) entry which is preliminary data.</text>
</comment>
<proteinExistence type="predicted"/>
<evidence type="ECO:0000259" key="1">
    <source>
        <dbReference type="Pfam" id="PF01425"/>
    </source>
</evidence>
<name>A0AAE3KUY3_9BACT</name>
<organism evidence="2 3">
    <name type="scientific">Lacihabitans soyangensis</name>
    <dbReference type="NCBI Taxonomy" id="869394"/>
    <lineage>
        <taxon>Bacteria</taxon>
        <taxon>Pseudomonadati</taxon>
        <taxon>Bacteroidota</taxon>
        <taxon>Cytophagia</taxon>
        <taxon>Cytophagales</taxon>
        <taxon>Leadbetterellaceae</taxon>
        <taxon>Lacihabitans</taxon>
    </lineage>
</organism>
<protein>
    <submittedName>
        <fullName evidence="2">Amidase</fullName>
    </submittedName>
</protein>
<feature type="domain" description="Amidase" evidence="1">
    <location>
        <begin position="117"/>
        <end position="473"/>
    </location>
</feature>
<dbReference type="AlphaFoldDB" id="A0AAE3KUY3"/>
<dbReference type="EMBL" id="RJUF01000183">
    <property type="protein sequence ID" value="MCP9765473.1"/>
    <property type="molecule type" value="Genomic_DNA"/>
</dbReference>
<dbReference type="InterPro" id="IPR023631">
    <property type="entry name" value="Amidase_dom"/>
</dbReference>
<reference evidence="2 3" key="1">
    <citation type="submission" date="2018-11" db="EMBL/GenBank/DDBJ databases">
        <title>Novel bacteria species description.</title>
        <authorList>
            <person name="Han J.-H."/>
        </authorList>
    </citation>
    <scope>NUCLEOTIDE SEQUENCE [LARGE SCALE GENOMIC DNA]</scope>
    <source>
        <strain evidence="2 3">KCTC23259</strain>
    </source>
</reference>
<keyword evidence="3" id="KW-1185">Reference proteome</keyword>
<accession>A0AAE3KUY3</accession>
<evidence type="ECO:0000313" key="3">
    <source>
        <dbReference type="Proteomes" id="UP001204144"/>
    </source>
</evidence>
<dbReference type="RefSeq" id="WP_255039167.1">
    <property type="nucleotide sequence ID" value="NZ_RJUF01000183.1"/>
</dbReference>
<dbReference type="Gene3D" id="3.90.1300.10">
    <property type="entry name" value="Amidase signature (AS) domain"/>
    <property type="match status" value="1"/>
</dbReference>
<dbReference type="Proteomes" id="UP001204144">
    <property type="component" value="Unassembled WGS sequence"/>
</dbReference>